<comment type="caution">
    <text evidence="9">The sequence shown here is derived from an EMBL/GenBank/DDBJ whole genome shotgun (WGS) entry which is preliminary data.</text>
</comment>
<keyword evidence="4 7" id="KW-0663">Pyridoxal phosphate</keyword>
<reference evidence="9 10" key="1">
    <citation type="journal article" date="2016" name="Int. J. Syst. Evol. Microbiol.">
        <title>Peptococcus simiae sp. nov., isolated from rhesus macaque faeces and emended description of the genus Peptococcus.</title>
        <authorList>
            <person name="Shkoporov A.N."/>
            <person name="Efimov B.A."/>
            <person name="Kondova I."/>
            <person name="Ouwerling B."/>
            <person name="Chaplin A.V."/>
            <person name="Shcherbakova V.A."/>
            <person name="Langermans J.A.M."/>
        </authorList>
    </citation>
    <scope>NUCLEOTIDE SEQUENCE [LARGE SCALE GENOMIC DNA]</scope>
    <source>
        <strain evidence="9 10">M108</strain>
    </source>
</reference>
<dbReference type="Gene3D" id="3.40.640.10">
    <property type="entry name" value="Type I PLP-dependent aspartate aminotransferase-like (Major domain)"/>
    <property type="match status" value="1"/>
</dbReference>
<evidence type="ECO:0000256" key="7">
    <source>
        <dbReference type="HAMAP-Rule" id="MF_01376"/>
    </source>
</evidence>
<comment type="subunit">
    <text evidence="7">Homodimer.</text>
</comment>
<evidence type="ECO:0000256" key="4">
    <source>
        <dbReference type="ARBA" id="ARBA00022898"/>
    </source>
</evidence>
<evidence type="ECO:0000256" key="5">
    <source>
        <dbReference type="ARBA" id="ARBA00023317"/>
    </source>
</evidence>
<evidence type="ECO:0000256" key="6">
    <source>
        <dbReference type="ARBA" id="ARBA00049460"/>
    </source>
</evidence>
<comment type="function">
    <text evidence="7">Involved in phosphonate degradation.</text>
</comment>
<dbReference type="EMBL" id="JBJUVG010000001">
    <property type="protein sequence ID" value="MFM9412804.1"/>
    <property type="molecule type" value="Genomic_DNA"/>
</dbReference>
<keyword evidence="5 7" id="KW-0670">Pyruvate</keyword>
<dbReference type="InterPro" id="IPR015421">
    <property type="entry name" value="PyrdxlP-dep_Trfase_major"/>
</dbReference>
<dbReference type="InterPro" id="IPR024169">
    <property type="entry name" value="SP_NH2Trfase/AEP_transaminase"/>
</dbReference>
<evidence type="ECO:0000313" key="10">
    <source>
        <dbReference type="Proteomes" id="UP001631949"/>
    </source>
</evidence>
<dbReference type="Gene3D" id="3.90.1150.10">
    <property type="entry name" value="Aspartate Aminotransferase, domain 1"/>
    <property type="match status" value="1"/>
</dbReference>
<dbReference type="HAMAP" id="MF_01376">
    <property type="entry name" value="PhnW_aminotrans_5"/>
    <property type="match status" value="1"/>
</dbReference>
<dbReference type="SUPFAM" id="SSF53383">
    <property type="entry name" value="PLP-dependent transferases"/>
    <property type="match status" value="1"/>
</dbReference>
<dbReference type="Pfam" id="PF00266">
    <property type="entry name" value="Aminotran_5"/>
    <property type="match status" value="1"/>
</dbReference>
<evidence type="ECO:0000256" key="3">
    <source>
        <dbReference type="ARBA" id="ARBA00022679"/>
    </source>
</evidence>
<name>A0ABW9GVM0_9FIRM</name>
<dbReference type="PIRSF" id="PIRSF000524">
    <property type="entry name" value="SPT"/>
    <property type="match status" value="1"/>
</dbReference>
<dbReference type="GO" id="GO:0047304">
    <property type="term" value="F:2-aminoethylphosphonate-pyruvate transaminase activity"/>
    <property type="evidence" value="ECO:0007669"/>
    <property type="project" value="UniProtKB-EC"/>
</dbReference>
<comment type="similarity">
    <text evidence="7">Belongs to the class-V pyridoxal-phosphate-dependent aminotransferase family. PhnW subfamily.</text>
</comment>
<dbReference type="RefSeq" id="WP_408976435.1">
    <property type="nucleotide sequence ID" value="NZ_JBJUVG010000001.1"/>
</dbReference>
<evidence type="ECO:0000313" key="9">
    <source>
        <dbReference type="EMBL" id="MFM9412804.1"/>
    </source>
</evidence>
<dbReference type="EC" id="2.6.1.37" evidence="7"/>
<feature type="domain" description="Aminotransferase class V" evidence="8">
    <location>
        <begin position="35"/>
        <end position="301"/>
    </location>
</feature>
<evidence type="ECO:0000259" key="8">
    <source>
        <dbReference type="Pfam" id="PF00266"/>
    </source>
</evidence>
<dbReference type="PANTHER" id="PTHR42778:SF1">
    <property type="entry name" value="2-AMINOETHYLPHOSPHONATE--PYRUVATE TRANSAMINASE"/>
    <property type="match status" value="1"/>
</dbReference>
<keyword evidence="2 7" id="KW-0032">Aminotransferase</keyword>
<comment type="catalytic activity">
    <reaction evidence="6 7">
        <text>(2-aminoethyl)phosphonate + pyruvate = phosphonoacetaldehyde + L-alanine</text>
        <dbReference type="Rhea" id="RHEA:17021"/>
        <dbReference type="ChEBI" id="CHEBI:15361"/>
        <dbReference type="ChEBI" id="CHEBI:57418"/>
        <dbReference type="ChEBI" id="CHEBI:57972"/>
        <dbReference type="ChEBI" id="CHEBI:58383"/>
        <dbReference type="EC" id="2.6.1.37"/>
    </reaction>
</comment>
<dbReference type="InterPro" id="IPR015424">
    <property type="entry name" value="PyrdxlP-dep_Trfase"/>
</dbReference>
<accession>A0ABW9GVM0</accession>
<dbReference type="NCBIfam" id="NF010006">
    <property type="entry name" value="PRK13479.1"/>
    <property type="match status" value="1"/>
</dbReference>
<keyword evidence="3 7" id="KW-0808">Transferase</keyword>
<dbReference type="Proteomes" id="UP001631949">
    <property type="component" value="Unassembled WGS sequence"/>
</dbReference>
<protein>
    <recommendedName>
        <fullName evidence="7">2-aminoethylphosphonate--pyruvate transaminase</fullName>
        <ecNumber evidence="7">2.6.1.37</ecNumber>
    </recommendedName>
    <alternativeName>
        <fullName evidence="7">2-aminoethylphosphonate aminotransferase</fullName>
    </alternativeName>
    <alternativeName>
        <fullName evidence="7">AEP transaminase</fullName>
        <shortName evidence="7">AEPT</shortName>
    </alternativeName>
</protein>
<proteinExistence type="inferred from homology"/>
<dbReference type="InterPro" id="IPR012703">
    <property type="entry name" value="NH2EtPonate_pyrv_transaminase"/>
</dbReference>
<evidence type="ECO:0000256" key="2">
    <source>
        <dbReference type="ARBA" id="ARBA00022576"/>
    </source>
</evidence>
<sequence>MEKKYKLLTPGPLTVSDTVRAAMDFDYCTWDDDYKQVTQWIRKTLLDIAQVSDAVYDTVLLQGSGSYAVEASLSSFLDPAADKLLVISNGKYGERIVEMARCQGLNHEVYALDYDQVPAADRVTEILDGDPAISHVFMVHNETTSGILNPLEEIGQVVQSRGKVFMLDAMSSFGAVPIDMESISVLVTSANKCLQGVPGFAIILAKKDLLEGGQGKSRSVVLDLCAQYAEMKKEGKWRFTSPTHTVMAFRQALEEYLAEGGLEARHQRYANNQKVLSAGMEKLGFKPYVSADKQGPIITSFLYPTEGRFNFNDMYAFMKDNGYVIYPGKLTDVETFRIGNIGELYQEDMEQVVALFKTYMEERYDA</sequence>
<feature type="modified residue" description="N6-(pyridoxal phosphate)lysine" evidence="7">
    <location>
        <position position="192"/>
    </location>
</feature>
<keyword evidence="10" id="KW-1185">Reference proteome</keyword>
<dbReference type="NCBIfam" id="TIGR02326">
    <property type="entry name" value="transamin_PhnW"/>
    <property type="match status" value="1"/>
</dbReference>
<comment type="cofactor">
    <cofactor evidence="1 7">
        <name>pyridoxal 5'-phosphate</name>
        <dbReference type="ChEBI" id="CHEBI:597326"/>
    </cofactor>
</comment>
<organism evidence="9 10">
    <name type="scientific">Peptococcus simiae</name>
    <dbReference type="NCBI Taxonomy" id="1643805"/>
    <lineage>
        <taxon>Bacteria</taxon>
        <taxon>Bacillati</taxon>
        <taxon>Bacillota</taxon>
        <taxon>Clostridia</taxon>
        <taxon>Eubacteriales</taxon>
        <taxon>Peptococcaceae</taxon>
        <taxon>Peptococcus</taxon>
    </lineage>
</organism>
<dbReference type="InterPro" id="IPR015422">
    <property type="entry name" value="PyrdxlP-dep_Trfase_small"/>
</dbReference>
<dbReference type="NCBIfam" id="TIGR03301">
    <property type="entry name" value="PhnW-AepZ"/>
    <property type="match status" value="1"/>
</dbReference>
<dbReference type="InterPro" id="IPR000192">
    <property type="entry name" value="Aminotrans_V_dom"/>
</dbReference>
<gene>
    <name evidence="7" type="primary">phnW</name>
    <name evidence="9" type="ORF">ACKQTC_00190</name>
</gene>
<dbReference type="PANTHER" id="PTHR42778">
    <property type="entry name" value="2-AMINOETHYLPHOSPHONATE--PYRUVATE TRANSAMINASE"/>
    <property type="match status" value="1"/>
</dbReference>
<evidence type="ECO:0000256" key="1">
    <source>
        <dbReference type="ARBA" id="ARBA00001933"/>
    </source>
</evidence>